<reference evidence="2 3" key="1">
    <citation type="journal article" date="2016" name="Nat. Commun.">
        <title>Thousands of microbial genomes shed light on interconnected biogeochemical processes in an aquifer system.</title>
        <authorList>
            <person name="Anantharaman K."/>
            <person name="Brown C.T."/>
            <person name="Hug L.A."/>
            <person name="Sharon I."/>
            <person name="Castelle C.J."/>
            <person name="Probst A.J."/>
            <person name="Thomas B.C."/>
            <person name="Singh A."/>
            <person name="Wilkins M.J."/>
            <person name="Karaoz U."/>
            <person name="Brodie E.L."/>
            <person name="Williams K.H."/>
            <person name="Hubbard S.S."/>
            <person name="Banfield J.F."/>
        </authorList>
    </citation>
    <scope>NUCLEOTIDE SEQUENCE [LARGE SCALE GENOMIC DNA]</scope>
</reference>
<organism evidence="2 3">
    <name type="scientific">Candidatus Sungbacteria bacterium RIFCSPLOWO2_01_FULL_60_25</name>
    <dbReference type="NCBI Taxonomy" id="1802281"/>
    <lineage>
        <taxon>Bacteria</taxon>
        <taxon>Candidatus Sungiibacteriota</taxon>
    </lineage>
</organism>
<dbReference type="STRING" id="1802281.A3A44_01690"/>
<evidence type="ECO:0000313" key="2">
    <source>
        <dbReference type="EMBL" id="OHA10111.1"/>
    </source>
</evidence>
<name>A0A1G2LH37_9BACT</name>
<sequence>MLDPEKSERTEQDPNTLAQEAAVGDIIGHVVEGTELKGTFTPEEQELLGRMTSKVAEVQKGHPPGTKINFDFSQNPEAYKVWSGMVNRLTEERLTTAEGKKSPLSEEEIKQLANEAGAFIRNYTREPSGPMDEGRYDWTELMIGRHDIRPEIGKRFQAHGLAKGSMGEQLKFLNTLLAEGIDPKRPFHTLPLRETDENEQAGGAMGAVGPYDSGSFIVISEIDKSMKEGIAGVLVNEHCYGAIPTLEKHFPGVKFIKAGEAPQAIEDWTKEKEKE</sequence>
<accession>A0A1G2LH37</accession>
<gene>
    <name evidence="2" type="ORF">A3A44_01690</name>
</gene>
<dbReference type="Proteomes" id="UP000178977">
    <property type="component" value="Unassembled WGS sequence"/>
</dbReference>
<feature type="region of interest" description="Disordered" evidence="1">
    <location>
        <begin position="1"/>
        <end position="22"/>
    </location>
</feature>
<comment type="caution">
    <text evidence="2">The sequence shown here is derived from an EMBL/GenBank/DDBJ whole genome shotgun (WGS) entry which is preliminary data.</text>
</comment>
<protein>
    <submittedName>
        <fullName evidence="2">Uncharacterized protein</fullName>
    </submittedName>
</protein>
<proteinExistence type="predicted"/>
<dbReference type="AlphaFoldDB" id="A0A1G2LH37"/>
<evidence type="ECO:0000256" key="1">
    <source>
        <dbReference type="SAM" id="MobiDB-lite"/>
    </source>
</evidence>
<evidence type="ECO:0000313" key="3">
    <source>
        <dbReference type="Proteomes" id="UP000178977"/>
    </source>
</evidence>
<feature type="compositionally biased region" description="Basic and acidic residues" evidence="1">
    <location>
        <begin position="1"/>
        <end position="12"/>
    </location>
</feature>
<dbReference type="EMBL" id="MHQT01000004">
    <property type="protein sequence ID" value="OHA10111.1"/>
    <property type="molecule type" value="Genomic_DNA"/>
</dbReference>